<dbReference type="InterPro" id="IPR020408">
    <property type="entry name" value="Nerve_growth_factor-like"/>
</dbReference>
<evidence type="ECO:0000259" key="3">
    <source>
        <dbReference type="Pfam" id="PF00243"/>
    </source>
</evidence>
<reference evidence="4" key="2">
    <citation type="journal article" date="2021" name="Genome Biol. Evol.">
        <title>Developing a high-quality reference genome for a parasitic bivalve with doubly uniparental inheritance (Bivalvia: Unionida).</title>
        <authorList>
            <person name="Smith C.H."/>
        </authorList>
    </citation>
    <scope>NUCLEOTIDE SEQUENCE</scope>
    <source>
        <strain evidence="4">CHS0354</strain>
        <tissue evidence="4">Mantle</tissue>
    </source>
</reference>
<dbReference type="Gene3D" id="2.10.90.10">
    <property type="entry name" value="Cystine-knot cytokines"/>
    <property type="match status" value="1"/>
</dbReference>
<keyword evidence="2" id="KW-0339">Growth factor</keyword>
<dbReference type="PANTHER" id="PTHR11589:SF11">
    <property type="entry name" value="PREPRO-NEUROTROPHIN"/>
    <property type="match status" value="1"/>
</dbReference>
<evidence type="ECO:0000313" key="4">
    <source>
        <dbReference type="EMBL" id="KAK3598832.1"/>
    </source>
</evidence>
<dbReference type="InterPro" id="IPR002072">
    <property type="entry name" value="Nerve_growth_factor-rel"/>
</dbReference>
<dbReference type="AlphaFoldDB" id="A0AAE0W385"/>
<dbReference type="GO" id="GO:0043524">
    <property type="term" value="P:negative regulation of neuron apoptotic process"/>
    <property type="evidence" value="ECO:0007669"/>
    <property type="project" value="TreeGrafter"/>
</dbReference>
<dbReference type="GO" id="GO:0048812">
    <property type="term" value="P:neuron projection morphogenesis"/>
    <property type="evidence" value="ECO:0007669"/>
    <property type="project" value="TreeGrafter"/>
</dbReference>
<comment type="similarity">
    <text evidence="1">Belongs to the NGF-beta family.</text>
</comment>
<evidence type="ECO:0000313" key="5">
    <source>
        <dbReference type="Proteomes" id="UP001195483"/>
    </source>
</evidence>
<organism evidence="4 5">
    <name type="scientific">Potamilus streckersoni</name>
    <dbReference type="NCBI Taxonomy" id="2493646"/>
    <lineage>
        <taxon>Eukaryota</taxon>
        <taxon>Metazoa</taxon>
        <taxon>Spiralia</taxon>
        <taxon>Lophotrochozoa</taxon>
        <taxon>Mollusca</taxon>
        <taxon>Bivalvia</taxon>
        <taxon>Autobranchia</taxon>
        <taxon>Heteroconchia</taxon>
        <taxon>Palaeoheterodonta</taxon>
        <taxon>Unionida</taxon>
        <taxon>Unionoidea</taxon>
        <taxon>Unionidae</taxon>
        <taxon>Ambleminae</taxon>
        <taxon>Lampsilini</taxon>
        <taxon>Potamilus</taxon>
    </lineage>
</organism>
<dbReference type="GO" id="GO:0008083">
    <property type="term" value="F:growth factor activity"/>
    <property type="evidence" value="ECO:0007669"/>
    <property type="project" value="UniProtKB-KW"/>
</dbReference>
<dbReference type="Proteomes" id="UP001195483">
    <property type="component" value="Unassembled WGS sequence"/>
</dbReference>
<evidence type="ECO:0000256" key="2">
    <source>
        <dbReference type="ARBA" id="ARBA00023030"/>
    </source>
</evidence>
<feature type="domain" description="Nerve growth factor-related" evidence="3">
    <location>
        <begin position="5"/>
        <end position="82"/>
    </location>
</feature>
<keyword evidence="5" id="KW-1185">Reference proteome</keyword>
<proteinExistence type="inferred from homology"/>
<dbReference type="PANTHER" id="PTHR11589">
    <property type="entry name" value="NERVE GROWTH FACTOR NGF -RELATED"/>
    <property type="match status" value="1"/>
</dbReference>
<evidence type="ECO:0000256" key="1">
    <source>
        <dbReference type="ARBA" id="ARBA00010783"/>
    </source>
</evidence>
<dbReference type="GO" id="GO:0007169">
    <property type="term" value="P:cell surface receptor protein tyrosine kinase signaling pathway"/>
    <property type="evidence" value="ECO:0007669"/>
    <property type="project" value="TreeGrafter"/>
</dbReference>
<dbReference type="GO" id="GO:0005163">
    <property type="term" value="F:nerve growth factor receptor binding"/>
    <property type="evidence" value="ECO:0007669"/>
    <property type="project" value="TreeGrafter"/>
</dbReference>
<sequence>PLDGSDMFQWFYTVNCNTEFLKHENEACPFCCRGINHHEYASECMPKKSYVMALIRRPGDTNYDWNYIQINTSCNCAIVRKARV</sequence>
<dbReference type="EMBL" id="JAEAOA010000511">
    <property type="protein sequence ID" value="KAK3598832.1"/>
    <property type="molecule type" value="Genomic_DNA"/>
</dbReference>
<comment type="caution">
    <text evidence="4">The sequence shown here is derived from an EMBL/GenBank/DDBJ whole genome shotgun (WGS) entry which is preliminary data.</text>
</comment>
<dbReference type="GO" id="GO:0038180">
    <property type="term" value="P:nerve growth factor signaling pathway"/>
    <property type="evidence" value="ECO:0007669"/>
    <property type="project" value="TreeGrafter"/>
</dbReference>
<dbReference type="PROSITE" id="PS50270">
    <property type="entry name" value="NGF_2"/>
    <property type="match status" value="1"/>
</dbReference>
<gene>
    <name evidence="4" type="ORF">CHS0354_007439</name>
</gene>
<reference evidence="4" key="1">
    <citation type="journal article" date="2021" name="Genome Biol. Evol.">
        <title>A High-Quality Reference Genome for a Parasitic Bivalve with Doubly Uniparental Inheritance (Bivalvia: Unionida).</title>
        <authorList>
            <person name="Smith C.H."/>
        </authorList>
    </citation>
    <scope>NUCLEOTIDE SEQUENCE</scope>
    <source>
        <strain evidence="4">CHS0354</strain>
    </source>
</reference>
<name>A0AAE0W385_9BIVA</name>
<dbReference type="SUPFAM" id="SSF57501">
    <property type="entry name" value="Cystine-knot cytokines"/>
    <property type="match status" value="1"/>
</dbReference>
<dbReference type="InterPro" id="IPR029034">
    <property type="entry name" value="Cystine-knot_cytokine"/>
</dbReference>
<dbReference type="Pfam" id="PF00243">
    <property type="entry name" value="NGF"/>
    <property type="match status" value="1"/>
</dbReference>
<reference evidence="4" key="3">
    <citation type="submission" date="2023-05" db="EMBL/GenBank/DDBJ databases">
        <authorList>
            <person name="Smith C.H."/>
        </authorList>
    </citation>
    <scope>NUCLEOTIDE SEQUENCE</scope>
    <source>
        <strain evidence="4">CHS0354</strain>
        <tissue evidence="4">Mantle</tissue>
    </source>
</reference>
<dbReference type="GO" id="GO:0021675">
    <property type="term" value="P:nerve development"/>
    <property type="evidence" value="ECO:0007669"/>
    <property type="project" value="TreeGrafter"/>
</dbReference>
<feature type="non-terminal residue" evidence="4">
    <location>
        <position position="84"/>
    </location>
</feature>
<protein>
    <recommendedName>
        <fullName evidence="3">Nerve growth factor-related domain-containing protein</fullName>
    </recommendedName>
</protein>
<accession>A0AAE0W385</accession>